<dbReference type="AlphaFoldDB" id="A0A4S8LUE1"/>
<dbReference type="EMBL" id="ML179255">
    <property type="protein sequence ID" value="THU93206.1"/>
    <property type="molecule type" value="Genomic_DNA"/>
</dbReference>
<sequence length="215" mass="24791">MSKIELGRVVEPSPLIPNSNRVGHQCCSRETRSVDIQVKRHELQRLSRYVRNRNLQKPQAISVRDFEEFYPHPTRHFKSCPDKEKGPNISTAGSVARRGATGRVREGRDYNDYWQEDDYLGEERDGFDDTHNDDKRELTISLLEIARPAKRKGKLRRPLNTSTTVSSNVLVTIGSEIDDEDWEDIDGDEEEAWEEILRAEILQGPRKSYAEVLKA</sequence>
<proteinExistence type="predicted"/>
<evidence type="ECO:0000256" key="1">
    <source>
        <dbReference type="SAM" id="MobiDB-lite"/>
    </source>
</evidence>
<dbReference type="Proteomes" id="UP000297245">
    <property type="component" value="Unassembled WGS sequence"/>
</dbReference>
<evidence type="ECO:0000313" key="2">
    <source>
        <dbReference type="EMBL" id="THU93206.1"/>
    </source>
</evidence>
<organism evidence="2 3">
    <name type="scientific">Dendrothele bispora (strain CBS 962.96)</name>
    <dbReference type="NCBI Taxonomy" id="1314807"/>
    <lineage>
        <taxon>Eukaryota</taxon>
        <taxon>Fungi</taxon>
        <taxon>Dikarya</taxon>
        <taxon>Basidiomycota</taxon>
        <taxon>Agaricomycotina</taxon>
        <taxon>Agaricomycetes</taxon>
        <taxon>Agaricomycetidae</taxon>
        <taxon>Agaricales</taxon>
        <taxon>Agaricales incertae sedis</taxon>
        <taxon>Dendrothele</taxon>
    </lineage>
</organism>
<reference evidence="2 3" key="1">
    <citation type="journal article" date="2019" name="Nat. Ecol. Evol.">
        <title>Megaphylogeny resolves global patterns of mushroom evolution.</title>
        <authorList>
            <person name="Varga T."/>
            <person name="Krizsan K."/>
            <person name="Foldi C."/>
            <person name="Dima B."/>
            <person name="Sanchez-Garcia M."/>
            <person name="Sanchez-Ramirez S."/>
            <person name="Szollosi G.J."/>
            <person name="Szarkandi J.G."/>
            <person name="Papp V."/>
            <person name="Albert L."/>
            <person name="Andreopoulos W."/>
            <person name="Angelini C."/>
            <person name="Antonin V."/>
            <person name="Barry K.W."/>
            <person name="Bougher N.L."/>
            <person name="Buchanan P."/>
            <person name="Buyck B."/>
            <person name="Bense V."/>
            <person name="Catcheside P."/>
            <person name="Chovatia M."/>
            <person name="Cooper J."/>
            <person name="Damon W."/>
            <person name="Desjardin D."/>
            <person name="Finy P."/>
            <person name="Geml J."/>
            <person name="Haridas S."/>
            <person name="Hughes K."/>
            <person name="Justo A."/>
            <person name="Karasinski D."/>
            <person name="Kautmanova I."/>
            <person name="Kiss B."/>
            <person name="Kocsube S."/>
            <person name="Kotiranta H."/>
            <person name="LaButti K.M."/>
            <person name="Lechner B.E."/>
            <person name="Liimatainen K."/>
            <person name="Lipzen A."/>
            <person name="Lukacs Z."/>
            <person name="Mihaltcheva S."/>
            <person name="Morgado L.N."/>
            <person name="Niskanen T."/>
            <person name="Noordeloos M.E."/>
            <person name="Ohm R.A."/>
            <person name="Ortiz-Santana B."/>
            <person name="Ovrebo C."/>
            <person name="Racz N."/>
            <person name="Riley R."/>
            <person name="Savchenko A."/>
            <person name="Shiryaev A."/>
            <person name="Soop K."/>
            <person name="Spirin V."/>
            <person name="Szebenyi C."/>
            <person name="Tomsovsky M."/>
            <person name="Tulloss R.E."/>
            <person name="Uehling J."/>
            <person name="Grigoriev I.V."/>
            <person name="Vagvolgyi C."/>
            <person name="Papp T."/>
            <person name="Martin F.M."/>
            <person name="Miettinen O."/>
            <person name="Hibbett D.S."/>
            <person name="Nagy L.G."/>
        </authorList>
    </citation>
    <scope>NUCLEOTIDE SEQUENCE [LARGE SCALE GENOMIC DNA]</scope>
    <source>
        <strain evidence="2 3">CBS 962.96</strain>
    </source>
</reference>
<name>A0A4S8LUE1_DENBC</name>
<protein>
    <submittedName>
        <fullName evidence="2">Uncharacterized protein</fullName>
    </submittedName>
</protein>
<accession>A0A4S8LUE1</accession>
<evidence type="ECO:0000313" key="3">
    <source>
        <dbReference type="Proteomes" id="UP000297245"/>
    </source>
</evidence>
<gene>
    <name evidence="2" type="ORF">K435DRAFT_861726</name>
</gene>
<feature type="region of interest" description="Disordered" evidence="1">
    <location>
        <begin position="77"/>
        <end position="101"/>
    </location>
</feature>
<keyword evidence="3" id="KW-1185">Reference proteome</keyword>